<dbReference type="Proteomes" id="UP000012039">
    <property type="component" value="Segment"/>
</dbReference>
<reference evidence="1 2" key="1">
    <citation type="submission" date="2010-11" db="EMBL/GenBank/DDBJ databases">
        <title>The Genome Sequence of Cyanophage MED4-213.</title>
        <authorList>
            <consortium name="The Broad Institute Genome Sequencing Platform"/>
            <person name="Henn M.R."/>
            <person name="Sullivan M.S."/>
            <person name="Osburne M.S."/>
            <person name="Levin J."/>
            <person name="Malboeuf C."/>
            <person name="Casali M."/>
            <person name="Russ C."/>
            <person name="Lennon N."/>
            <person name="Chapman S.B."/>
            <person name="Erlich R."/>
            <person name="Young S.K."/>
            <person name="Yandava C."/>
            <person name="Zeng Q."/>
            <person name="Alvarado L."/>
            <person name="Anderson S."/>
            <person name="Berlin A."/>
            <person name="Chen Z."/>
            <person name="Freedman E."/>
            <person name="Gellesch M."/>
            <person name="Goldberg J."/>
            <person name="Green L."/>
            <person name="Griggs A."/>
            <person name="Gujja S."/>
            <person name="Heilman E.R."/>
            <person name="Heiman D."/>
            <person name="Hollinger A."/>
            <person name="Howarth C."/>
            <person name="Larson L."/>
            <person name="Mehta T."/>
            <person name="Pearson M."/>
            <person name="Roberts A."/>
            <person name="Ryan E."/>
            <person name="Saif S."/>
            <person name="Shea T."/>
            <person name="Shenoy N."/>
            <person name="Sisk P."/>
            <person name="Stolte C."/>
            <person name="Sykes S."/>
            <person name="White J."/>
            <person name="Yu Q."/>
            <person name="Coleman M.L."/>
            <person name="Huang K.H."/>
            <person name="Weigele P.R."/>
            <person name="DeFrancesco A.S."/>
            <person name="Kern S.E."/>
            <person name="Thompson L.R."/>
            <person name="Fu R."/>
            <person name="Hombeck B."/>
            <person name="Chisholm S.W."/>
            <person name="Haas B."/>
            <person name="Nusbaum C."/>
            <person name="Birren B."/>
        </authorList>
    </citation>
    <scope>NUCLEOTIDE SEQUENCE [LARGE SCALE GENOMIC DNA]</scope>
    <source>
        <strain evidence="1">MED4-213</strain>
    </source>
</reference>
<organism evidence="1 2">
    <name type="scientific">Prochlorococcus phage MED4-213</name>
    <dbReference type="NCBI Taxonomy" id="889956"/>
    <lineage>
        <taxon>Viruses</taxon>
        <taxon>Duplodnaviria</taxon>
        <taxon>Heunggongvirae</taxon>
        <taxon>Uroviricota</taxon>
        <taxon>Caudoviricetes</taxon>
        <taxon>Eurybiavirus</taxon>
        <taxon>Eurybiavirus MED4213</taxon>
    </lineage>
</organism>
<gene>
    <name evidence="1" type="ORF">CPMG_00181</name>
</gene>
<dbReference type="GeneID" id="15010450"/>
<dbReference type="EMBL" id="HQ634174">
    <property type="protein sequence ID" value="AGH26281.1"/>
    <property type="molecule type" value="Genomic_DNA"/>
</dbReference>
<protein>
    <submittedName>
        <fullName evidence="1">Uncharacterized protein</fullName>
    </submittedName>
</protein>
<proteinExistence type="predicted"/>
<keyword evidence="2" id="KW-1185">Reference proteome</keyword>
<evidence type="ECO:0000313" key="2">
    <source>
        <dbReference type="Proteomes" id="UP000012039"/>
    </source>
</evidence>
<accession>M4QG05</accession>
<name>M4QG05_9CAUD</name>
<sequence>MSALSLPVLQKADDTGVGVSRAAVLYKVIKEGTPIELVSGGKKAIQAKSNDVLKALEAAGDTTDDGAHNRLERIFSRKKPLKYITKSGTVDIGLSDIEKTEMFGSNKGSGGGAKGTALQESAAAWFSAVRFSVNNDITQQPTDKQFDAVASLVSTDKSLDEIKEYLEERPEWVESCCATANKLYDKFGKKNGYNWYRGGSFVDSINAHFKTVNTSYETPPFANLNKWTPADIWACECSFDKSEMRETTKFSSFNAYLKKAIDDEILFGISLKKTASSEIKITEVNYDKSRPSFSFDSIYAKSFESLDMWMYITGISVQFRDTSGGSGLQWQGEAVGSKAKHGKIGGGVYSGILEEVTGEPLYTNIDLIKTDARNGKLKDDVLQLSIDYTNKVVGAESGQKGVRLERIEDVTKLSGRAKEEKLEEMINQRHNETNGQWTFSKYLGLLMVDRLMNMSDTDRHKFSNLVGLYATSQHRDSAPFLKAS</sequence>
<dbReference type="RefSeq" id="YP_007673926.1">
    <property type="nucleotide sequence ID" value="NC_020845.1"/>
</dbReference>
<evidence type="ECO:0000313" key="1">
    <source>
        <dbReference type="EMBL" id="AGH26281.1"/>
    </source>
</evidence>
<dbReference type="KEGG" id="vg:15010450"/>